<dbReference type="AlphaFoldDB" id="A0A423DS15"/>
<dbReference type="EMBL" id="MOAM01000016">
    <property type="protein sequence ID" value="ROL74495.1"/>
    <property type="molecule type" value="Genomic_DNA"/>
</dbReference>
<proteinExistence type="predicted"/>
<evidence type="ECO:0000313" key="1">
    <source>
        <dbReference type="EMBL" id="ROL74495.1"/>
    </source>
</evidence>
<evidence type="ECO:0000313" key="2">
    <source>
        <dbReference type="Proteomes" id="UP000285286"/>
    </source>
</evidence>
<accession>A0A423DS15</accession>
<reference evidence="1 2" key="1">
    <citation type="submission" date="2016-10" db="EMBL/GenBank/DDBJ databases">
        <title>Comparative genome analysis of multiple Pseudomonas spp. focuses on biocontrol and plant growth promoting traits.</title>
        <authorList>
            <person name="Tao X.-Y."/>
            <person name="Taylor C.G."/>
        </authorList>
    </citation>
    <scope>NUCLEOTIDE SEQUENCE [LARGE SCALE GENOMIC DNA]</scope>
    <source>
        <strain evidence="1 2">15D11</strain>
    </source>
</reference>
<gene>
    <name evidence="1" type="ORF">BHU25_09770</name>
</gene>
<sequence length="64" mass="7306">MLAGGRVNAQASRMCFAGIDFMLCSPDERWAIYVIFLGAERMSPSEKRRWQKADTRAHKRMADA</sequence>
<name>A0A423DS15_9PSED</name>
<comment type="caution">
    <text evidence="1">The sequence shown here is derived from an EMBL/GenBank/DDBJ whole genome shotgun (WGS) entry which is preliminary data.</text>
</comment>
<protein>
    <submittedName>
        <fullName evidence="1">Uncharacterized protein</fullName>
    </submittedName>
</protein>
<organism evidence="1 2">
    <name type="scientific">Pseudomonas vranovensis</name>
    <dbReference type="NCBI Taxonomy" id="321661"/>
    <lineage>
        <taxon>Bacteria</taxon>
        <taxon>Pseudomonadati</taxon>
        <taxon>Pseudomonadota</taxon>
        <taxon>Gammaproteobacteria</taxon>
        <taxon>Pseudomonadales</taxon>
        <taxon>Pseudomonadaceae</taxon>
        <taxon>Pseudomonas</taxon>
    </lineage>
</organism>
<dbReference type="Proteomes" id="UP000285286">
    <property type="component" value="Unassembled WGS sequence"/>
</dbReference>
<keyword evidence="2" id="KW-1185">Reference proteome</keyword>